<gene>
    <name evidence="8" type="primary">lpqP</name>
    <name evidence="8" type="ORF">GCM10011320_20590</name>
</gene>
<dbReference type="PANTHER" id="PTHR38050">
    <property type="match status" value="1"/>
</dbReference>
<sequence>MRFVAHDEHSAWQGAEATAVPESTLPRLSLLLALLLLATPALARERLRDRVARRPAAPVLMDPLPGTERIAITVDGATRHYLLHRPPHADGPRPLVLVFHGMGGQGARVERLSRFSAIGDQAGVIIAYPEGEEGTWRVLRDPRTEITFTRAVVADIAARTPVDQRRIFAAGISNGAMMSAALGCFAPDLVAGVGLVSGGYVSPCRNNPHGPAILFNGTADTTLPMQGGRLMMPVRDFAAAWGSGAGCQASAEALPARAGARVERFACGGAEAVFWTIPGGGHVWPGGPGAPPVPDATQEIWRFFTAIR</sequence>
<dbReference type="GO" id="GO:0005576">
    <property type="term" value="C:extracellular region"/>
    <property type="evidence" value="ECO:0007669"/>
    <property type="project" value="UniProtKB-SubCell"/>
</dbReference>
<evidence type="ECO:0008006" key="10">
    <source>
        <dbReference type="Google" id="ProtNLM"/>
    </source>
</evidence>
<dbReference type="InterPro" id="IPR029058">
    <property type="entry name" value="AB_hydrolase_fold"/>
</dbReference>
<evidence type="ECO:0000256" key="4">
    <source>
        <dbReference type="ARBA" id="ARBA00022729"/>
    </source>
</evidence>
<evidence type="ECO:0000256" key="6">
    <source>
        <dbReference type="ARBA" id="ARBA00023277"/>
    </source>
</evidence>
<evidence type="ECO:0000256" key="5">
    <source>
        <dbReference type="ARBA" id="ARBA00022801"/>
    </source>
</evidence>
<accession>A0A917NNC6</accession>
<protein>
    <recommendedName>
        <fullName evidence="10">Polyhydroxybutyrate depolymerase</fullName>
    </recommendedName>
</protein>
<evidence type="ECO:0000313" key="9">
    <source>
        <dbReference type="Proteomes" id="UP000661507"/>
    </source>
</evidence>
<keyword evidence="6" id="KW-0119">Carbohydrate metabolism</keyword>
<dbReference type="InterPro" id="IPR010126">
    <property type="entry name" value="Esterase_phb"/>
</dbReference>
<dbReference type="AlphaFoldDB" id="A0A917NNC6"/>
<proteinExistence type="predicted"/>
<evidence type="ECO:0000256" key="3">
    <source>
        <dbReference type="ARBA" id="ARBA00022651"/>
    </source>
</evidence>
<dbReference type="SUPFAM" id="SSF53474">
    <property type="entry name" value="alpha/beta-Hydrolases"/>
    <property type="match status" value="1"/>
</dbReference>
<reference evidence="8" key="2">
    <citation type="submission" date="2020-09" db="EMBL/GenBank/DDBJ databases">
        <authorList>
            <person name="Sun Q."/>
            <person name="Zhou Y."/>
        </authorList>
    </citation>
    <scope>NUCLEOTIDE SEQUENCE</scope>
    <source>
        <strain evidence="8">CGMCC 1.3617</strain>
    </source>
</reference>
<keyword evidence="7" id="KW-0624">Polysaccharide degradation</keyword>
<keyword evidence="5" id="KW-0378">Hydrolase</keyword>
<keyword evidence="2" id="KW-0964">Secreted</keyword>
<comment type="subcellular location">
    <subcellularLocation>
        <location evidence="1">Secreted</location>
    </subcellularLocation>
</comment>
<dbReference type="Gene3D" id="3.40.50.1820">
    <property type="entry name" value="alpha/beta hydrolase"/>
    <property type="match status" value="1"/>
</dbReference>
<organism evidence="8 9">
    <name type="scientific">Neoroseomonas lacus</name>
    <dbReference type="NCBI Taxonomy" id="287609"/>
    <lineage>
        <taxon>Bacteria</taxon>
        <taxon>Pseudomonadati</taxon>
        <taxon>Pseudomonadota</taxon>
        <taxon>Alphaproteobacteria</taxon>
        <taxon>Acetobacterales</taxon>
        <taxon>Acetobacteraceae</taxon>
        <taxon>Neoroseomonas</taxon>
    </lineage>
</organism>
<keyword evidence="9" id="KW-1185">Reference proteome</keyword>
<evidence type="ECO:0000313" key="8">
    <source>
        <dbReference type="EMBL" id="GGJ13198.1"/>
    </source>
</evidence>
<dbReference type="InterPro" id="IPR043595">
    <property type="entry name" value="FaeB/C/D"/>
</dbReference>
<dbReference type="Proteomes" id="UP000661507">
    <property type="component" value="Unassembled WGS sequence"/>
</dbReference>
<name>A0A917NNC6_9PROT</name>
<keyword evidence="3" id="KW-0858">Xylan degradation</keyword>
<dbReference type="GO" id="GO:0030600">
    <property type="term" value="F:feruloyl esterase activity"/>
    <property type="evidence" value="ECO:0007669"/>
    <property type="project" value="InterPro"/>
</dbReference>
<dbReference type="Pfam" id="PF10503">
    <property type="entry name" value="Esterase_PHB"/>
    <property type="match status" value="1"/>
</dbReference>
<evidence type="ECO:0000256" key="2">
    <source>
        <dbReference type="ARBA" id="ARBA00022525"/>
    </source>
</evidence>
<evidence type="ECO:0000256" key="1">
    <source>
        <dbReference type="ARBA" id="ARBA00004613"/>
    </source>
</evidence>
<keyword evidence="4" id="KW-0732">Signal</keyword>
<dbReference type="EMBL" id="BMKW01000004">
    <property type="protein sequence ID" value="GGJ13198.1"/>
    <property type="molecule type" value="Genomic_DNA"/>
</dbReference>
<evidence type="ECO:0000256" key="7">
    <source>
        <dbReference type="ARBA" id="ARBA00023326"/>
    </source>
</evidence>
<dbReference type="PANTHER" id="PTHR38050:SF2">
    <property type="entry name" value="FERULOYL ESTERASE C-RELATED"/>
    <property type="match status" value="1"/>
</dbReference>
<reference evidence="8" key="1">
    <citation type="journal article" date="2014" name="Int. J. Syst. Evol. Microbiol.">
        <title>Complete genome sequence of Corynebacterium casei LMG S-19264T (=DSM 44701T), isolated from a smear-ripened cheese.</title>
        <authorList>
            <consortium name="US DOE Joint Genome Institute (JGI-PGF)"/>
            <person name="Walter F."/>
            <person name="Albersmeier A."/>
            <person name="Kalinowski J."/>
            <person name="Ruckert C."/>
        </authorList>
    </citation>
    <scope>NUCLEOTIDE SEQUENCE</scope>
    <source>
        <strain evidence="8">CGMCC 1.3617</strain>
    </source>
</reference>
<comment type="caution">
    <text evidence="8">The sequence shown here is derived from an EMBL/GenBank/DDBJ whole genome shotgun (WGS) entry which is preliminary data.</text>
</comment>
<dbReference type="GO" id="GO:0045493">
    <property type="term" value="P:xylan catabolic process"/>
    <property type="evidence" value="ECO:0007669"/>
    <property type="project" value="UniProtKB-KW"/>
</dbReference>